<dbReference type="InterPro" id="IPR001647">
    <property type="entry name" value="HTH_TetR"/>
</dbReference>
<dbReference type="InterPro" id="IPR009057">
    <property type="entry name" value="Homeodomain-like_sf"/>
</dbReference>
<dbReference type="KEGG" id="sbae:DSM104329_00418"/>
<dbReference type="RefSeq" id="WP_259313737.1">
    <property type="nucleotide sequence ID" value="NZ_CP087164.1"/>
</dbReference>
<dbReference type="EMBL" id="CP087164">
    <property type="protein sequence ID" value="UGS34047.1"/>
    <property type="molecule type" value="Genomic_DNA"/>
</dbReference>
<dbReference type="PANTHER" id="PTHR30055">
    <property type="entry name" value="HTH-TYPE TRANSCRIPTIONAL REGULATOR RUTR"/>
    <property type="match status" value="1"/>
</dbReference>
<evidence type="ECO:0000256" key="4">
    <source>
        <dbReference type="PROSITE-ProRule" id="PRU00335"/>
    </source>
</evidence>
<sequence>MAASPTHHRADFARNERRILDAAARVLSERPSAGMAGIATEAGVGRATLYRHFATREELIDALEDELLDAAGMIIAEQSARDDVGPGEALGQIVEELVEVRARYRLLFDWPEREEAHRLDGKRRFEAPLLAIIERGQREGELDSDVPARWVLIAIAGITRRALKGYTEGEIGLEDAKQLARRGLLRGFGA</sequence>
<reference evidence="6" key="1">
    <citation type="journal article" date="2022" name="Int. J. Syst. Evol. Microbiol.">
        <title>Pseudomonas aegrilactucae sp. nov. and Pseudomonas morbosilactucae sp. nov., pathogens causing bacterial rot of lettuce in Japan.</title>
        <authorList>
            <person name="Sawada H."/>
            <person name="Fujikawa T."/>
            <person name="Satou M."/>
        </authorList>
    </citation>
    <scope>NUCLEOTIDE SEQUENCE</scope>
    <source>
        <strain evidence="6">0166_1</strain>
    </source>
</reference>
<evidence type="ECO:0000313" key="7">
    <source>
        <dbReference type="Proteomes" id="UP001162834"/>
    </source>
</evidence>
<proteinExistence type="predicted"/>
<evidence type="ECO:0000259" key="5">
    <source>
        <dbReference type="PROSITE" id="PS50977"/>
    </source>
</evidence>
<feature type="domain" description="HTH tetR-type" evidence="5">
    <location>
        <begin position="13"/>
        <end position="71"/>
    </location>
</feature>
<evidence type="ECO:0000313" key="6">
    <source>
        <dbReference type="EMBL" id="UGS34047.1"/>
    </source>
</evidence>
<protein>
    <recommendedName>
        <fullName evidence="5">HTH tetR-type domain-containing protein</fullName>
    </recommendedName>
</protein>
<dbReference type="AlphaFoldDB" id="A0A9E7BZ34"/>
<dbReference type="PANTHER" id="PTHR30055:SF234">
    <property type="entry name" value="HTH-TYPE TRANSCRIPTIONAL REGULATOR BETI"/>
    <property type="match status" value="1"/>
</dbReference>
<dbReference type="Pfam" id="PF00440">
    <property type="entry name" value="TetR_N"/>
    <property type="match status" value="1"/>
</dbReference>
<keyword evidence="1" id="KW-0805">Transcription regulation</keyword>
<dbReference type="InterPro" id="IPR050109">
    <property type="entry name" value="HTH-type_TetR-like_transc_reg"/>
</dbReference>
<dbReference type="InterPro" id="IPR036271">
    <property type="entry name" value="Tet_transcr_reg_TetR-rel_C_sf"/>
</dbReference>
<evidence type="ECO:0000256" key="3">
    <source>
        <dbReference type="ARBA" id="ARBA00023163"/>
    </source>
</evidence>
<accession>A0A9E7BZ34</accession>
<keyword evidence="7" id="KW-1185">Reference proteome</keyword>
<dbReference type="SUPFAM" id="SSF48498">
    <property type="entry name" value="Tetracyclin repressor-like, C-terminal domain"/>
    <property type="match status" value="1"/>
</dbReference>
<feature type="DNA-binding region" description="H-T-H motif" evidence="4">
    <location>
        <begin position="34"/>
        <end position="53"/>
    </location>
</feature>
<evidence type="ECO:0000256" key="2">
    <source>
        <dbReference type="ARBA" id="ARBA00023125"/>
    </source>
</evidence>
<name>A0A9E7BZ34_9ACTN</name>
<dbReference type="GO" id="GO:0003700">
    <property type="term" value="F:DNA-binding transcription factor activity"/>
    <property type="evidence" value="ECO:0007669"/>
    <property type="project" value="TreeGrafter"/>
</dbReference>
<dbReference type="SUPFAM" id="SSF46689">
    <property type="entry name" value="Homeodomain-like"/>
    <property type="match status" value="1"/>
</dbReference>
<evidence type="ECO:0000256" key="1">
    <source>
        <dbReference type="ARBA" id="ARBA00023015"/>
    </source>
</evidence>
<gene>
    <name evidence="6" type="ORF">DSM104329_00418</name>
</gene>
<dbReference type="Gene3D" id="1.10.357.10">
    <property type="entry name" value="Tetracycline Repressor, domain 2"/>
    <property type="match status" value="1"/>
</dbReference>
<dbReference type="GO" id="GO:0000976">
    <property type="term" value="F:transcription cis-regulatory region binding"/>
    <property type="evidence" value="ECO:0007669"/>
    <property type="project" value="TreeGrafter"/>
</dbReference>
<organism evidence="6 7">
    <name type="scientific">Capillimicrobium parvum</name>
    <dbReference type="NCBI Taxonomy" id="2884022"/>
    <lineage>
        <taxon>Bacteria</taxon>
        <taxon>Bacillati</taxon>
        <taxon>Actinomycetota</taxon>
        <taxon>Thermoleophilia</taxon>
        <taxon>Solirubrobacterales</taxon>
        <taxon>Capillimicrobiaceae</taxon>
        <taxon>Capillimicrobium</taxon>
    </lineage>
</organism>
<dbReference type="Proteomes" id="UP001162834">
    <property type="component" value="Chromosome"/>
</dbReference>
<keyword evidence="3" id="KW-0804">Transcription</keyword>
<dbReference type="PROSITE" id="PS50977">
    <property type="entry name" value="HTH_TETR_2"/>
    <property type="match status" value="1"/>
</dbReference>
<keyword evidence="2 4" id="KW-0238">DNA-binding</keyword>